<reference evidence="3 4" key="1">
    <citation type="submission" date="2016-10" db="EMBL/GenBank/DDBJ databases">
        <authorList>
            <person name="de Groot N.N."/>
        </authorList>
    </citation>
    <scope>NUCLEOTIDE SEQUENCE [LARGE SCALE GENOMIC DNA]</scope>
    <source>
        <strain evidence="3 4">DSM 23413</strain>
    </source>
</reference>
<dbReference type="AlphaFoldDB" id="A0A1H5WZP4"/>
<dbReference type="EMBL" id="FNVD01000009">
    <property type="protein sequence ID" value="SEG04517.1"/>
    <property type="molecule type" value="Genomic_DNA"/>
</dbReference>
<keyword evidence="4" id="KW-1185">Reference proteome</keyword>
<accession>A0A1H5WZP4</accession>
<dbReference type="InterPro" id="IPR041131">
    <property type="entry name" value="MuF_C"/>
</dbReference>
<evidence type="ECO:0000259" key="2">
    <source>
        <dbReference type="PROSITE" id="PS50017"/>
    </source>
</evidence>
<evidence type="ECO:0000313" key="4">
    <source>
        <dbReference type="Proteomes" id="UP000236742"/>
    </source>
</evidence>
<dbReference type="PROSITE" id="PS50017">
    <property type="entry name" value="DEATH_DOMAIN"/>
    <property type="match status" value="1"/>
</dbReference>
<dbReference type="GO" id="GO:0007165">
    <property type="term" value="P:signal transduction"/>
    <property type="evidence" value="ECO:0007669"/>
    <property type="project" value="InterPro"/>
</dbReference>
<evidence type="ECO:0000313" key="3">
    <source>
        <dbReference type="EMBL" id="SEG04517.1"/>
    </source>
</evidence>
<sequence length="575" mass="63763">MSDGARFKRKGGNAVRVGDAQVRSPALEGGTVELKLDFAAPEIKTPRPNPGKVAAVLTDVLRKVGLKRKVTGRAVRNLKDGAFALAGRYRNGEIAVDDAASDPLGAARHEIIHALRDKALWGRPYGLFTREEWRALVRAARADKDLMARIRRDYPDLGAAAQVEEAVAEMYREWAAARDAKSPVGRLMQRLSTFFKAIASALKGQGFTTAARVFERIERGDFGGRGEPTPTGPGGGFKASREARQTWRENLRAFPDGKIQPHETMSLGPVPEIVKTFGGRGRDLVMAASKLRKVLDKHKGLKPETIANLPDLIADPFMIIGDRTDDRTADILVVTDHTTRDGDVVVVAIKRSGTDDKGRKASVVVTLHGRDRLREMVALANDSSRGRNRILYVRGEREGSGYRHTGNSPLNASLSDTLRRLRYDRKIRTPRTVFKSGEPPAGAKHMRRNRDAGFESAPHVMAKSIREGEKKLLSDLLTQAMAGKNGWNVLALVPGRALMEELGAKIPSIKTYLRLKERMDERRNEKHEQMDRIAQDRRKLAIGDRDANDRMMRLMHDSTIIGQDPSKPFVALRKP</sequence>
<dbReference type="Pfam" id="PF18858">
    <property type="entry name" value="LPD39"/>
    <property type="match status" value="1"/>
</dbReference>
<dbReference type="Pfam" id="PF18819">
    <property type="entry name" value="MuF_C"/>
    <property type="match status" value="1"/>
</dbReference>
<evidence type="ECO:0000256" key="1">
    <source>
        <dbReference type="SAM" id="MobiDB-lite"/>
    </source>
</evidence>
<dbReference type="Proteomes" id="UP000236742">
    <property type="component" value="Unassembled WGS sequence"/>
</dbReference>
<name>A0A1H5WZP4_9RHOB</name>
<organism evidence="3 4">
    <name type="scientific">Jhaorihella thermophila</name>
    <dbReference type="NCBI Taxonomy" id="488547"/>
    <lineage>
        <taxon>Bacteria</taxon>
        <taxon>Pseudomonadati</taxon>
        <taxon>Pseudomonadota</taxon>
        <taxon>Alphaproteobacteria</taxon>
        <taxon>Rhodobacterales</taxon>
        <taxon>Paracoccaceae</taxon>
        <taxon>Jhaorihella</taxon>
    </lineage>
</organism>
<feature type="region of interest" description="Disordered" evidence="1">
    <location>
        <begin position="220"/>
        <end position="241"/>
    </location>
</feature>
<gene>
    <name evidence="3" type="ORF">SAMN05421751_10988</name>
</gene>
<dbReference type="InterPro" id="IPR000488">
    <property type="entry name" value="Death_dom"/>
</dbReference>
<proteinExistence type="predicted"/>
<dbReference type="InterPro" id="IPR041639">
    <property type="entry name" value="LPD39"/>
</dbReference>
<feature type="domain" description="Death" evidence="2">
    <location>
        <begin position="131"/>
        <end position="191"/>
    </location>
</feature>
<protein>
    <recommendedName>
        <fullName evidence="2">Death domain-containing protein</fullName>
    </recommendedName>
</protein>